<evidence type="ECO:0000313" key="8">
    <source>
        <dbReference type="Proteomes" id="UP000002668"/>
    </source>
</evidence>
<sequence length="558" mass="61265">MDGKGRTHLPTYPSTFDLDQFVASSSYSYFLSTPAISPRPRPLSLPPLEQKQKDHSVRNVHGSNSAGADARLGPADGGAAVGMAVWADADGVCDVAVVLCFAGGAIGVGGVCMFNALNGIGGAGQFDPRASNASNTALYATFSLVGFFAGTVTNTLGIRASLAFGGVGYCVYVSAFLCFSKTESLVYVVFAGTLLGCCAGVLWAAQGAIVMAYPREEEKGRYISGFWVVFNMGAVIGSLIGLGLNFDKKEVDLGSNDAKFQGAISDATYATFLVLTLLGACLAWTLVDARRVVRRDGSRIILMKHPTWKSEILGLWETLRSDSYIILLFPMFFASNWFYTYQFQDVNKARFNIRTRALNGTLYWLAQILGAFVSGFALDFPNIRRTNRAKVAWLAMFVLTFAVWGGGYVFQKTYSRDNITELYDWTSEGYAGPMFLYIAYGFYDAAWQTCVYWFMGAISNNSRKLANFAGFYKGIQSAGAAVMWRLDDYKISYMNLFASCWILLAGSLLIALPVMLLKIKDTVPPEEDLKFTDEVIEDVMGPRNSYEELDKGSELRRW</sequence>
<dbReference type="InterPro" id="IPR051617">
    <property type="entry name" value="UNC-93-like_regulator"/>
</dbReference>
<evidence type="ECO:0000256" key="3">
    <source>
        <dbReference type="ARBA" id="ARBA00022989"/>
    </source>
</evidence>
<feature type="transmembrane region" description="Helical" evidence="6">
    <location>
        <begin position="160"/>
        <end position="179"/>
    </location>
</feature>
<proteinExistence type="predicted"/>
<dbReference type="GO" id="GO:0022857">
    <property type="term" value="F:transmembrane transporter activity"/>
    <property type="evidence" value="ECO:0007669"/>
    <property type="project" value="InterPro"/>
</dbReference>
<dbReference type="InParanoid" id="E4ZYX5"/>
<evidence type="ECO:0000313" key="7">
    <source>
        <dbReference type="EMBL" id="CBX96410.1"/>
    </source>
</evidence>
<feature type="transmembrane region" description="Helical" evidence="6">
    <location>
        <begin position="185"/>
        <end position="213"/>
    </location>
</feature>
<feature type="transmembrane region" description="Helical" evidence="6">
    <location>
        <begin position="430"/>
        <end position="453"/>
    </location>
</feature>
<dbReference type="OrthoDB" id="196103at2759"/>
<feature type="transmembrane region" description="Helical" evidence="6">
    <location>
        <begin position="95"/>
        <end position="117"/>
    </location>
</feature>
<keyword evidence="3 6" id="KW-1133">Transmembrane helix</keyword>
<evidence type="ECO:0000256" key="1">
    <source>
        <dbReference type="ARBA" id="ARBA00004141"/>
    </source>
</evidence>
<feature type="transmembrane region" description="Helical" evidence="6">
    <location>
        <begin position="225"/>
        <end position="246"/>
    </location>
</feature>
<evidence type="ECO:0008006" key="9">
    <source>
        <dbReference type="Google" id="ProtNLM"/>
    </source>
</evidence>
<dbReference type="Proteomes" id="UP000002668">
    <property type="component" value="Genome"/>
</dbReference>
<feature type="region of interest" description="Disordered" evidence="5">
    <location>
        <begin position="40"/>
        <end position="71"/>
    </location>
</feature>
<feature type="transmembrane region" description="Helical" evidence="6">
    <location>
        <begin position="266"/>
        <end position="287"/>
    </location>
</feature>
<dbReference type="Pfam" id="PF07690">
    <property type="entry name" value="MFS_1"/>
    <property type="match status" value="1"/>
</dbReference>
<dbReference type="InterPro" id="IPR011701">
    <property type="entry name" value="MFS"/>
</dbReference>
<feature type="transmembrane region" description="Helical" evidence="6">
    <location>
        <begin position="391"/>
        <end position="410"/>
    </location>
</feature>
<name>E4ZYX5_LEPMJ</name>
<dbReference type="Gene3D" id="1.20.1250.20">
    <property type="entry name" value="MFS general substrate transporter like domains"/>
    <property type="match status" value="1"/>
</dbReference>
<dbReference type="GeneID" id="13290034"/>
<reference evidence="8" key="1">
    <citation type="journal article" date="2011" name="Nat. Commun.">
        <title>Effector diversification within compartments of the Leptosphaeria maculans genome affected by Repeat-Induced Point mutations.</title>
        <authorList>
            <person name="Rouxel T."/>
            <person name="Grandaubert J."/>
            <person name="Hane J.K."/>
            <person name="Hoede C."/>
            <person name="van de Wouw A.P."/>
            <person name="Couloux A."/>
            <person name="Dominguez V."/>
            <person name="Anthouard V."/>
            <person name="Bally P."/>
            <person name="Bourras S."/>
            <person name="Cozijnsen A.J."/>
            <person name="Ciuffetti L.M."/>
            <person name="Degrave A."/>
            <person name="Dilmaghani A."/>
            <person name="Duret L."/>
            <person name="Fudal I."/>
            <person name="Goodwin S.B."/>
            <person name="Gout L."/>
            <person name="Glaser N."/>
            <person name="Linglin J."/>
            <person name="Kema G.H.J."/>
            <person name="Lapalu N."/>
            <person name="Lawrence C.B."/>
            <person name="May K."/>
            <person name="Meyer M."/>
            <person name="Ollivier B."/>
            <person name="Poulain J."/>
            <person name="Schoch C.L."/>
            <person name="Simon A."/>
            <person name="Spatafora J.W."/>
            <person name="Stachowiak A."/>
            <person name="Turgeon B.G."/>
            <person name="Tyler B.M."/>
            <person name="Vincent D."/>
            <person name="Weissenbach J."/>
            <person name="Amselem J."/>
            <person name="Quesneville H."/>
            <person name="Oliver R.P."/>
            <person name="Wincker P."/>
            <person name="Balesdent M.-H."/>
            <person name="Howlett B.J."/>
        </authorList>
    </citation>
    <scope>NUCLEOTIDE SEQUENCE [LARGE SCALE GENOMIC DNA]</scope>
    <source>
        <strain evidence="8">JN3 / isolate v23.1.3 / race Av1-4-5-6-7-8</strain>
    </source>
</reference>
<dbReference type="InterPro" id="IPR036259">
    <property type="entry name" value="MFS_trans_sf"/>
</dbReference>
<dbReference type="SUPFAM" id="SSF103473">
    <property type="entry name" value="MFS general substrate transporter"/>
    <property type="match status" value="1"/>
</dbReference>
<evidence type="ECO:0000256" key="6">
    <source>
        <dbReference type="SAM" id="Phobius"/>
    </source>
</evidence>
<dbReference type="PANTHER" id="PTHR23294:SF54">
    <property type="entry name" value="DUF895 DOMAIN MEMBRANE PROTEIN (AFU_ORTHOLOGUE AFUA_8G04110)"/>
    <property type="match status" value="1"/>
</dbReference>
<comment type="subcellular location">
    <subcellularLocation>
        <location evidence="1">Membrane</location>
        <topology evidence="1">Multi-pass membrane protein</topology>
    </subcellularLocation>
</comment>
<keyword evidence="4 6" id="KW-0472">Membrane</keyword>
<dbReference type="eggNOG" id="KOG3098">
    <property type="taxonomic scope" value="Eukaryota"/>
</dbReference>
<protein>
    <recommendedName>
        <fullName evidence="9">DUF895 domain membrane protein</fullName>
    </recommendedName>
</protein>
<dbReference type="OMA" id="MICDADK"/>
<feature type="transmembrane region" description="Helical" evidence="6">
    <location>
        <begin position="324"/>
        <end position="341"/>
    </location>
</feature>
<dbReference type="EMBL" id="FP929129">
    <property type="protein sequence ID" value="CBX96410.1"/>
    <property type="molecule type" value="Genomic_DNA"/>
</dbReference>
<feature type="transmembrane region" description="Helical" evidence="6">
    <location>
        <begin position="137"/>
        <end position="153"/>
    </location>
</feature>
<keyword evidence="8" id="KW-1185">Reference proteome</keyword>
<keyword evidence="2 6" id="KW-0812">Transmembrane</keyword>
<evidence type="ECO:0000256" key="4">
    <source>
        <dbReference type="ARBA" id="ARBA00023136"/>
    </source>
</evidence>
<dbReference type="AlphaFoldDB" id="E4ZYX5"/>
<evidence type="ECO:0000256" key="5">
    <source>
        <dbReference type="SAM" id="MobiDB-lite"/>
    </source>
</evidence>
<dbReference type="GO" id="GO:0016020">
    <property type="term" value="C:membrane"/>
    <property type="evidence" value="ECO:0007669"/>
    <property type="project" value="UniProtKB-SubCell"/>
</dbReference>
<feature type="transmembrane region" description="Helical" evidence="6">
    <location>
        <begin position="496"/>
        <end position="517"/>
    </location>
</feature>
<dbReference type="PANTHER" id="PTHR23294">
    <property type="entry name" value="ET TRANSLATION PRODUCT-RELATED"/>
    <property type="match status" value="1"/>
</dbReference>
<accession>E4ZYX5</accession>
<evidence type="ECO:0000256" key="2">
    <source>
        <dbReference type="ARBA" id="ARBA00022692"/>
    </source>
</evidence>
<dbReference type="HOGENOM" id="CLU_030884_1_2_1"/>
<gene>
    <name evidence="7" type="ORF">LEMA_P106750.1</name>
</gene>
<feature type="transmembrane region" description="Helical" evidence="6">
    <location>
        <begin position="361"/>
        <end position="379"/>
    </location>
</feature>
<organism evidence="8">
    <name type="scientific">Leptosphaeria maculans (strain JN3 / isolate v23.1.3 / race Av1-4-5-6-7-8)</name>
    <name type="common">Blackleg fungus</name>
    <name type="synonym">Phoma lingam</name>
    <dbReference type="NCBI Taxonomy" id="985895"/>
    <lineage>
        <taxon>Eukaryota</taxon>
        <taxon>Fungi</taxon>
        <taxon>Dikarya</taxon>
        <taxon>Ascomycota</taxon>
        <taxon>Pezizomycotina</taxon>
        <taxon>Dothideomycetes</taxon>
        <taxon>Pleosporomycetidae</taxon>
        <taxon>Pleosporales</taxon>
        <taxon>Pleosporineae</taxon>
        <taxon>Leptosphaeriaceae</taxon>
        <taxon>Plenodomus</taxon>
        <taxon>Plenodomus lingam/Leptosphaeria maculans species complex</taxon>
    </lineage>
</organism>
<dbReference type="VEuPathDB" id="FungiDB:LEMA_P106750.1"/>